<evidence type="ECO:0008006" key="3">
    <source>
        <dbReference type="Google" id="ProtNLM"/>
    </source>
</evidence>
<gene>
    <name evidence="1" type="ORF">IFO66_04325</name>
</gene>
<dbReference type="SUPFAM" id="SSF101908">
    <property type="entry name" value="Putative isomerase YbhE"/>
    <property type="match status" value="1"/>
</dbReference>
<protein>
    <recommendedName>
        <fullName evidence="3">WD40 repeat domain-containing protein</fullName>
    </recommendedName>
</protein>
<dbReference type="Proteomes" id="UP000634529">
    <property type="component" value="Unassembled WGS sequence"/>
</dbReference>
<dbReference type="RefSeq" id="WP_192023949.1">
    <property type="nucleotide sequence ID" value="NZ_JACYTN010000002.1"/>
</dbReference>
<sequence>MAQFAVLCEPNVVVFLDENLDIVWRWEWKQGRLNGLEKEAQGNTLLVMEQGGRHWIRIYPMTDQVERYTATDESYSFDSIIPFTNQFEVRCYAGMLGASQQMRFIALRDKKIFVGGPYGIGFIPYQMHSLQDGRRILFTSHTSSTMRILDITTGEITHTIQAGALVADVGVSIDNNWLYACSAMENTLRIWHLHSLHVPSKVIHTGEGPDQIVTSQDHPEQLLIHCTDDRTLEIRGGGDGQIRKRITLEGAMRHSSIRIHSWVENYILLSGVSKEPYIAWWNLDSETISSITPLPGKPLRVISIHEK</sequence>
<evidence type="ECO:0000313" key="2">
    <source>
        <dbReference type="Proteomes" id="UP000634529"/>
    </source>
</evidence>
<name>A0ABR9AV14_9BACL</name>
<organism evidence="1 2">
    <name type="scientific">Paenibacillus arenosi</name>
    <dbReference type="NCBI Taxonomy" id="2774142"/>
    <lineage>
        <taxon>Bacteria</taxon>
        <taxon>Bacillati</taxon>
        <taxon>Bacillota</taxon>
        <taxon>Bacilli</taxon>
        <taxon>Bacillales</taxon>
        <taxon>Paenibacillaceae</taxon>
        <taxon>Paenibacillus</taxon>
    </lineage>
</organism>
<reference evidence="1 2" key="1">
    <citation type="submission" date="2020-09" db="EMBL/GenBank/DDBJ databases">
        <title>Paenibacillus sp. CAU 1523 isolated from sand of Haeundae Beach.</title>
        <authorList>
            <person name="Kim W."/>
        </authorList>
    </citation>
    <scope>NUCLEOTIDE SEQUENCE [LARGE SCALE GENOMIC DNA]</scope>
    <source>
        <strain evidence="1 2">CAU 1523</strain>
    </source>
</reference>
<evidence type="ECO:0000313" key="1">
    <source>
        <dbReference type="EMBL" id="MBD8497524.1"/>
    </source>
</evidence>
<proteinExistence type="predicted"/>
<accession>A0ABR9AV14</accession>
<dbReference type="EMBL" id="JACYTN010000002">
    <property type="protein sequence ID" value="MBD8497524.1"/>
    <property type="molecule type" value="Genomic_DNA"/>
</dbReference>
<keyword evidence="2" id="KW-1185">Reference proteome</keyword>
<dbReference type="Gene3D" id="2.130.10.10">
    <property type="entry name" value="YVTN repeat-like/Quinoprotein amine dehydrogenase"/>
    <property type="match status" value="1"/>
</dbReference>
<dbReference type="InterPro" id="IPR015943">
    <property type="entry name" value="WD40/YVTN_repeat-like_dom_sf"/>
</dbReference>
<comment type="caution">
    <text evidence="1">The sequence shown here is derived from an EMBL/GenBank/DDBJ whole genome shotgun (WGS) entry which is preliminary data.</text>
</comment>